<reference evidence="1" key="1">
    <citation type="journal article" date="2014" name="Int. J. Syst. Evol. Microbiol.">
        <title>Complete genome sequence of Corynebacterium casei LMG S-19264T (=DSM 44701T), isolated from a smear-ripened cheese.</title>
        <authorList>
            <consortium name="US DOE Joint Genome Institute (JGI-PGF)"/>
            <person name="Walter F."/>
            <person name="Albersmeier A."/>
            <person name="Kalinowski J."/>
            <person name="Ruckert C."/>
        </authorList>
    </citation>
    <scope>NUCLEOTIDE SEQUENCE</scope>
    <source>
        <strain evidence="1">JCM 3276</strain>
    </source>
</reference>
<dbReference type="Proteomes" id="UP000660680">
    <property type="component" value="Unassembled WGS sequence"/>
</dbReference>
<gene>
    <name evidence="1" type="ORF">GCM10010171_37890</name>
</gene>
<dbReference type="AlphaFoldDB" id="A0A918GI80"/>
<proteinExistence type="predicted"/>
<evidence type="ECO:0000313" key="1">
    <source>
        <dbReference type="EMBL" id="GGS39272.1"/>
    </source>
</evidence>
<organism evidence="1 2">
    <name type="scientific">Actinokineospora fastidiosa</name>
    <dbReference type="NCBI Taxonomy" id="1816"/>
    <lineage>
        <taxon>Bacteria</taxon>
        <taxon>Bacillati</taxon>
        <taxon>Actinomycetota</taxon>
        <taxon>Actinomycetes</taxon>
        <taxon>Pseudonocardiales</taxon>
        <taxon>Pseudonocardiaceae</taxon>
        <taxon>Actinokineospora</taxon>
    </lineage>
</organism>
<protein>
    <submittedName>
        <fullName evidence="1">Uncharacterized protein</fullName>
    </submittedName>
</protein>
<evidence type="ECO:0000313" key="2">
    <source>
        <dbReference type="Proteomes" id="UP000660680"/>
    </source>
</evidence>
<keyword evidence="2" id="KW-1185">Reference proteome</keyword>
<name>A0A918GI80_9PSEU</name>
<sequence>MNLIEITYPQGALEPEARTAIAERIATGLLGTDEIPPETLRRARRMTHVLFHEAASWSTGDGPVDDPPPYLVTITVPEAWRADVSRPCMGIVRAALRRHDEARGHVRAGGDVWITVVGIADGDIGLNGSPATARDVVNYMTEEYRAAERPDEDLPDGVVRDPICGMRVRLGPSAITLERDGKTVGFCAVGCRDTYAANETVA</sequence>
<accession>A0A918GI80</accession>
<reference evidence="1" key="2">
    <citation type="submission" date="2020-09" db="EMBL/GenBank/DDBJ databases">
        <authorList>
            <person name="Sun Q."/>
            <person name="Ohkuma M."/>
        </authorList>
    </citation>
    <scope>NUCLEOTIDE SEQUENCE</scope>
    <source>
        <strain evidence="1">JCM 3276</strain>
    </source>
</reference>
<dbReference type="EMBL" id="BMRB01000002">
    <property type="protein sequence ID" value="GGS39272.1"/>
    <property type="molecule type" value="Genomic_DNA"/>
</dbReference>
<dbReference type="RefSeq" id="WP_189211677.1">
    <property type="nucleotide sequence ID" value="NZ_BMRB01000002.1"/>
</dbReference>
<comment type="caution">
    <text evidence="1">The sequence shown here is derived from an EMBL/GenBank/DDBJ whole genome shotgun (WGS) entry which is preliminary data.</text>
</comment>